<protein>
    <submittedName>
        <fullName evidence="2">LPS biosynthesis protein</fullName>
    </submittedName>
</protein>
<comment type="caution">
    <text evidence="2">The sequence shown here is derived from an EMBL/GenBank/DDBJ whole genome shotgun (WGS) entry which is preliminary data.</text>
</comment>
<reference evidence="2" key="1">
    <citation type="journal article" date="2013" name="Environ. Microbiol.">
        <title>Microbiota from the distal guts of lean and obese adolescents exhibit partial functional redundancy besides clear differences in community structure.</title>
        <authorList>
            <person name="Ferrer M."/>
            <person name="Ruiz A."/>
            <person name="Lanza F."/>
            <person name="Haange S.B."/>
            <person name="Oberbach A."/>
            <person name="Till H."/>
            <person name="Bargiela R."/>
            <person name="Campoy C."/>
            <person name="Segura M.T."/>
            <person name="Richter M."/>
            <person name="von Bergen M."/>
            <person name="Seifert J."/>
            <person name="Suarez A."/>
        </authorList>
    </citation>
    <scope>NUCLEOTIDE SEQUENCE</scope>
</reference>
<proteinExistence type="predicted"/>
<sequence>MIFVDYNSASEISSADYVITTGICGEHTDNNPQIMIDGIAEINACAKIAKATGARVVVVNDSRIYGKAKPHRVYSENEYAELDATSPSSLAGQLMRMRETTLHSVLKNSESTVATLRTGIILGASSNFTSVLDPVFDDIANRRDTVVPATRDRYTFVYINDVLKAIVFAMTNLEENAVYNVGGKNCNASLIMIAAVLNDIYGSRCTIESGDFTELDGCAINSNKISVNECTPDIDLETMLKICIMDKMKSEKVLRIPHSHERRLDSIHEIQLAFLLETDRICRKHNIKYFLGGGTL</sequence>
<evidence type="ECO:0000313" key="2">
    <source>
        <dbReference type="EMBL" id="EKC60063.1"/>
    </source>
</evidence>
<evidence type="ECO:0000259" key="1">
    <source>
        <dbReference type="Pfam" id="PF01370"/>
    </source>
</evidence>
<gene>
    <name evidence="2" type="ORF">LEA_13062</name>
</gene>
<dbReference type="AlphaFoldDB" id="K1SR99"/>
<dbReference type="Pfam" id="PF01370">
    <property type="entry name" value="Epimerase"/>
    <property type="match status" value="1"/>
</dbReference>
<dbReference type="Gene3D" id="3.40.50.720">
    <property type="entry name" value="NAD(P)-binding Rossmann-like Domain"/>
    <property type="match status" value="1"/>
</dbReference>
<feature type="non-terminal residue" evidence="2">
    <location>
        <position position="296"/>
    </location>
</feature>
<name>K1SR99_9ZZZZ</name>
<feature type="domain" description="NAD-dependent epimerase/dehydratase" evidence="1">
    <location>
        <begin position="16"/>
        <end position="182"/>
    </location>
</feature>
<organism evidence="2">
    <name type="scientific">human gut metagenome</name>
    <dbReference type="NCBI Taxonomy" id="408170"/>
    <lineage>
        <taxon>unclassified sequences</taxon>
        <taxon>metagenomes</taxon>
        <taxon>organismal metagenomes</taxon>
    </lineage>
</organism>
<dbReference type="EMBL" id="AJWY01008846">
    <property type="protein sequence ID" value="EKC60063.1"/>
    <property type="molecule type" value="Genomic_DNA"/>
</dbReference>
<dbReference type="InterPro" id="IPR001509">
    <property type="entry name" value="Epimerase_deHydtase"/>
</dbReference>
<accession>K1SR99</accession>
<dbReference type="SUPFAM" id="SSF51735">
    <property type="entry name" value="NAD(P)-binding Rossmann-fold domains"/>
    <property type="match status" value="1"/>
</dbReference>
<dbReference type="InterPro" id="IPR036291">
    <property type="entry name" value="NAD(P)-bd_dom_sf"/>
</dbReference>